<comment type="caution">
    <text evidence="1">The sequence shown here is derived from an EMBL/GenBank/DDBJ whole genome shotgun (WGS) entry which is preliminary data.</text>
</comment>
<proteinExistence type="predicted"/>
<keyword evidence="2" id="KW-1185">Reference proteome</keyword>
<dbReference type="AlphaFoldDB" id="A0AAD7CWK2"/>
<evidence type="ECO:0000313" key="1">
    <source>
        <dbReference type="EMBL" id="KAJ7667296.1"/>
    </source>
</evidence>
<dbReference type="EMBL" id="JARKIE010000202">
    <property type="protein sequence ID" value="KAJ7667296.1"/>
    <property type="molecule type" value="Genomic_DNA"/>
</dbReference>
<evidence type="ECO:0000313" key="2">
    <source>
        <dbReference type="Proteomes" id="UP001221757"/>
    </source>
</evidence>
<protein>
    <submittedName>
        <fullName evidence="1">Uncharacterized protein</fullName>
    </submittedName>
</protein>
<gene>
    <name evidence="1" type="ORF">B0H17DRAFT_1336108</name>
</gene>
<sequence>MRLSLATTTCNRLDFTRRCEHPALIVHPTRPYPCPSPVKCRWHSRAPASRAVHRVRPPAPSPASSLIARYWARGPQHTADIRRVRVPSNPRVSVPTPSQAHAHRPINRGLVPILSILSLRIALSMRPALVRPALVRTASFPRRLNNPRFAPLPRLDPHLHICAPRIARGGRTCLFSRDTAGLSDTRCPSAPRICVHICATVRCSSIAAACMVFVPVDAGGGELRAAPPLHSRPMGMHVSPPATYLRICGTWDALARYSTAPSGAAARARQAAYPMRLPSPPCRWN</sequence>
<organism evidence="1 2">
    <name type="scientific">Mycena rosella</name>
    <name type="common">Pink bonnet</name>
    <name type="synonym">Agaricus rosellus</name>
    <dbReference type="NCBI Taxonomy" id="1033263"/>
    <lineage>
        <taxon>Eukaryota</taxon>
        <taxon>Fungi</taxon>
        <taxon>Dikarya</taxon>
        <taxon>Basidiomycota</taxon>
        <taxon>Agaricomycotina</taxon>
        <taxon>Agaricomycetes</taxon>
        <taxon>Agaricomycetidae</taxon>
        <taxon>Agaricales</taxon>
        <taxon>Marasmiineae</taxon>
        <taxon>Mycenaceae</taxon>
        <taxon>Mycena</taxon>
    </lineage>
</organism>
<name>A0AAD7CWK2_MYCRO</name>
<reference evidence="1" key="1">
    <citation type="submission" date="2023-03" db="EMBL/GenBank/DDBJ databases">
        <title>Massive genome expansion in bonnet fungi (Mycena s.s.) driven by repeated elements and novel gene families across ecological guilds.</title>
        <authorList>
            <consortium name="Lawrence Berkeley National Laboratory"/>
            <person name="Harder C.B."/>
            <person name="Miyauchi S."/>
            <person name="Viragh M."/>
            <person name="Kuo A."/>
            <person name="Thoen E."/>
            <person name="Andreopoulos B."/>
            <person name="Lu D."/>
            <person name="Skrede I."/>
            <person name="Drula E."/>
            <person name="Henrissat B."/>
            <person name="Morin E."/>
            <person name="Kohler A."/>
            <person name="Barry K."/>
            <person name="LaButti K."/>
            <person name="Morin E."/>
            <person name="Salamov A."/>
            <person name="Lipzen A."/>
            <person name="Mereny Z."/>
            <person name="Hegedus B."/>
            <person name="Baldrian P."/>
            <person name="Stursova M."/>
            <person name="Weitz H."/>
            <person name="Taylor A."/>
            <person name="Grigoriev I.V."/>
            <person name="Nagy L.G."/>
            <person name="Martin F."/>
            <person name="Kauserud H."/>
        </authorList>
    </citation>
    <scope>NUCLEOTIDE SEQUENCE</scope>
    <source>
        <strain evidence="1">CBHHK067</strain>
    </source>
</reference>
<dbReference type="Proteomes" id="UP001221757">
    <property type="component" value="Unassembled WGS sequence"/>
</dbReference>
<accession>A0AAD7CWK2</accession>